<feature type="compositionally biased region" description="Polar residues" evidence="5">
    <location>
        <begin position="144"/>
        <end position="155"/>
    </location>
</feature>
<dbReference type="SMART" id="SM00360">
    <property type="entry name" value="RRM"/>
    <property type="match status" value="3"/>
</dbReference>
<dbReference type="InterPro" id="IPR000504">
    <property type="entry name" value="RRM_dom"/>
</dbReference>
<dbReference type="InterPro" id="IPR012677">
    <property type="entry name" value="Nucleotide-bd_a/b_plait_sf"/>
</dbReference>
<feature type="region of interest" description="Disordered" evidence="5">
    <location>
        <begin position="140"/>
        <end position="256"/>
    </location>
</feature>
<evidence type="ECO:0000256" key="1">
    <source>
        <dbReference type="ARBA" id="ARBA00022553"/>
    </source>
</evidence>
<dbReference type="Pfam" id="PF11835">
    <property type="entry name" value="RRM_8"/>
    <property type="match status" value="1"/>
</dbReference>
<dbReference type="GO" id="GO:0005634">
    <property type="term" value="C:nucleus"/>
    <property type="evidence" value="ECO:0007669"/>
    <property type="project" value="InterPro"/>
</dbReference>
<dbReference type="GO" id="GO:0006397">
    <property type="term" value="P:mRNA processing"/>
    <property type="evidence" value="ECO:0007669"/>
    <property type="project" value="InterPro"/>
</dbReference>
<accession>A0A8J2WNE1</accession>
<dbReference type="CDD" id="cd12424">
    <property type="entry name" value="RRM3_hnRNPL_like"/>
    <property type="match status" value="1"/>
</dbReference>
<dbReference type="NCBIfam" id="TIGR01649">
    <property type="entry name" value="hnRNP-L_PTB"/>
    <property type="match status" value="1"/>
</dbReference>
<dbReference type="InterPro" id="IPR035979">
    <property type="entry name" value="RBD_domain_sf"/>
</dbReference>
<dbReference type="FunFam" id="3.30.70.330:FF:000072">
    <property type="entry name" value="heterogeneous nuclear ribonucleoprotein L isoform X1"/>
    <property type="match status" value="1"/>
</dbReference>
<keyword evidence="8" id="KW-1185">Reference proteome</keyword>
<dbReference type="Pfam" id="PF22976">
    <property type="entry name" value="RRM_10"/>
    <property type="match status" value="1"/>
</dbReference>
<dbReference type="AlphaFoldDB" id="A0A8J2WNE1"/>
<dbReference type="OrthoDB" id="302770at2759"/>
<feature type="compositionally biased region" description="Gly residues" evidence="5">
    <location>
        <begin position="225"/>
        <end position="239"/>
    </location>
</feature>
<comment type="caution">
    <text evidence="7">The sequence shown here is derived from an EMBL/GenBank/DDBJ whole genome shotgun (WGS) entry which is preliminary data.</text>
</comment>
<evidence type="ECO:0000313" key="7">
    <source>
        <dbReference type="EMBL" id="CAH0105469.1"/>
    </source>
</evidence>
<feature type="domain" description="RRM" evidence="6">
    <location>
        <begin position="262"/>
        <end position="336"/>
    </location>
</feature>
<evidence type="ECO:0000259" key="6">
    <source>
        <dbReference type="PROSITE" id="PS50102"/>
    </source>
</evidence>
<dbReference type="Gene3D" id="3.30.70.330">
    <property type="match status" value="3"/>
</dbReference>
<evidence type="ECO:0000256" key="4">
    <source>
        <dbReference type="PROSITE-ProRule" id="PRU00176"/>
    </source>
</evidence>
<dbReference type="CDD" id="cd12427">
    <property type="entry name" value="RRM4_hnRNPL_like"/>
    <property type="match status" value="1"/>
</dbReference>
<name>A0A8J2WNE1_9CRUS</name>
<dbReference type="EMBL" id="CAKKLH010000190">
    <property type="protein sequence ID" value="CAH0105469.1"/>
    <property type="molecule type" value="Genomic_DNA"/>
</dbReference>
<evidence type="ECO:0000313" key="8">
    <source>
        <dbReference type="Proteomes" id="UP000789390"/>
    </source>
</evidence>
<dbReference type="GO" id="GO:0003723">
    <property type="term" value="F:RNA binding"/>
    <property type="evidence" value="ECO:0007669"/>
    <property type="project" value="UniProtKB-UniRule"/>
</dbReference>
<feature type="region of interest" description="Disordered" evidence="5">
    <location>
        <begin position="1"/>
        <end position="38"/>
    </location>
</feature>
<keyword evidence="3 4" id="KW-0694">RNA-binding</keyword>
<dbReference type="Pfam" id="PF13893">
    <property type="entry name" value="RRM_5"/>
    <property type="match status" value="1"/>
</dbReference>
<sequence length="475" mass="52238">MAAHGTNGRAPKRPRTDQDNAQRNWYGGGGERGGGWEFKEEDGAFKKKDFPENHILLFTIVNPVYPITVDVLHTITQAFGEVLRIVIFKKHGVQAMVEFANVDMARAAKEGLDGADIYSGCCTLKIEYAKPTRLNVHKNDSETWDYTTPTPGADSQRQRPAPLLPEPAGGPQGFRGSPEYGRTVERHENGFGVRQGRDGATPRFDYEENSGGVGGRFGGEPSRSIGGGRAPGQRFGGQSGPPIQSRGSRGVVDATDGPQEGAVLMVYGLNMEKMNADRLFNLLCLYGNVFKIKFLKTKEGSAMVQMGDAASVDRAIFYLNGLDFFNTKMNVNYSKQAFLADVSMPYDLPDGTPSFKSYVNSKNNRFLNSDMASKNRLQPPCKVLHFYNTPPGLTEEDLRKVFEENGTAFPAEVRLLQNKSEKSSSGHLEFSTLQEAVEALVICNHIPLSGANVKWPYTTKLCFSTPRPGQAEQTQ</sequence>
<evidence type="ECO:0000256" key="2">
    <source>
        <dbReference type="ARBA" id="ARBA00022737"/>
    </source>
</evidence>
<reference evidence="7" key="1">
    <citation type="submission" date="2021-11" db="EMBL/GenBank/DDBJ databases">
        <authorList>
            <person name="Schell T."/>
        </authorList>
    </citation>
    <scope>NUCLEOTIDE SEQUENCE</scope>
    <source>
        <strain evidence="7">M5</strain>
    </source>
</reference>
<dbReference type="PANTHER" id="PTHR15592">
    <property type="entry name" value="MATRIN 3/NUCLEAR PROTEIN 220-RELATED"/>
    <property type="match status" value="1"/>
</dbReference>
<feature type="compositionally biased region" description="Gly residues" evidence="5">
    <location>
        <begin position="26"/>
        <end position="36"/>
    </location>
</feature>
<proteinExistence type="predicted"/>
<gene>
    <name evidence="7" type="ORF">DGAL_LOCUS8493</name>
</gene>
<dbReference type="PROSITE" id="PS50102">
    <property type="entry name" value="RRM"/>
    <property type="match status" value="2"/>
</dbReference>
<dbReference type="InterPro" id="IPR006536">
    <property type="entry name" value="HnRNP-L/PTB"/>
</dbReference>
<dbReference type="Proteomes" id="UP000789390">
    <property type="component" value="Unassembled WGS sequence"/>
</dbReference>
<evidence type="ECO:0000256" key="3">
    <source>
        <dbReference type="ARBA" id="ARBA00022884"/>
    </source>
</evidence>
<protein>
    <recommendedName>
        <fullName evidence="6">RRM domain-containing protein</fullName>
    </recommendedName>
</protein>
<dbReference type="CDD" id="cd12694">
    <property type="entry name" value="RRM2_hnRNPL_like"/>
    <property type="match status" value="1"/>
</dbReference>
<keyword evidence="1" id="KW-0597">Phosphoprotein</keyword>
<dbReference type="InterPro" id="IPR021790">
    <property type="entry name" value="PTBP1-like_RRM2"/>
</dbReference>
<feature type="domain" description="RRM" evidence="6">
    <location>
        <begin position="382"/>
        <end position="460"/>
    </location>
</feature>
<dbReference type="SUPFAM" id="SSF54928">
    <property type="entry name" value="RNA-binding domain, RBD"/>
    <property type="match status" value="2"/>
</dbReference>
<evidence type="ECO:0000256" key="5">
    <source>
        <dbReference type="SAM" id="MobiDB-lite"/>
    </source>
</evidence>
<dbReference type="InterPro" id="IPR055204">
    <property type="entry name" value="HNRNPL_RRM"/>
</dbReference>
<organism evidence="7 8">
    <name type="scientific">Daphnia galeata</name>
    <dbReference type="NCBI Taxonomy" id="27404"/>
    <lineage>
        <taxon>Eukaryota</taxon>
        <taxon>Metazoa</taxon>
        <taxon>Ecdysozoa</taxon>
        <taxon>Arthropoda</taxon>
        <taxon>Crustacea</taxon>
        <taxon>Branchiopoda</taxon>
        <taxon>Diplostraca</taxon>
        <taxon>Cladocera</taxon>
        <taxon>Anomopoda</taxon>
        <taxon>Daphniidae</taxon>
        <taxon>Daphnia</taxon>
    </lineage>
</organism>
<keyword evidence="2" id="KW-0677">Repeat</keyword>